<feature type="transmembrane region" description="Helical" evidence="7">
    <location>
        <begin position="361"/>
        <end position="387"/>
    </location>
</feature>
<dbReference type="GO" id="GO:0022857">
    <property type="term" value="F:transmembrane transporter activity"/>
    <property type="evidence" value="ECO:0007669"/>
    <property type="project" value="InterPro"/>
</dbReference>
<feature type="transmembrane region" description="Helical" evidence="7">
    <location>
        <begin position="408"/>
        <end position="426"/>
    </location>
</feature>
<dbReference type="PANTHER" id="PTHR42718:SF46">
    <property type="entry name" value="BLR6921 PROTEIN"/>
    <property type="match status" value="1"/>
</dbReference>
<dbReference type="InterPro" id="IPR005829">
    <property type="entry name" value="Sugar_transporter_CS"/>
</dbReference>
<feature type="transmembrane region" description="Helical" evidence="7">
    <location>
        <begin position="143"/>
        <end position="166"/>
    </location>
</feature>
<evidence type="ECO:0000256" key="1">
    <source>
        <dbReference type="ARBA" id="ARBA00004651"/>
    </source>
</evidence>
<dbReference type="PANTHER" id="PTHR42718">
    <property type="entry name" value="MAJOR FACILITATOR SUPERFAMILY MULTIDRUG TRANSPORTER MFSC"/>
    <property type="match status" value="1"/>
</dbReference>
<dbReference type="SUPFAM" id="SSF103473">
    <property type="entry name" value="MFS general substrate transporter"/>
    <property type="match status" value="1"/>
</dbReference>
<feature type="transmembrane region" description="Helical" evidence="7">
    <location>
        <begin position="54"/>
        <end position="77"/>
    </location>
</feature>
<evidence type="ECO:0000256" key="4">
    <source>
        <dbReference type="ARBA" id="ARBA00022692"/>
    </source>
</evidence>
<keyword evidence="5 7" id="KW-1133">Transmembrane helix</keyword>
<dbReference type="EMBL" id="CAEZTD010000004">
    <property type="protein sequence ID" value="CAB4551853.1"/>
    <property type="molecule type" value="Genomic_DNA"/>
</dbReference>
<gene>
    <name evidence="9" type="ORF">UFOPK1591_00094</name>
</gene>
<keyword evidence="6 7" id="KW-0472">Membrane</keyword>
<feature type="transmembrane region" description="Helical" evidence="7">
    <location>
        <begin position="172"/>
        <end position="192"/>
    </location>
</feature>
<keyword evidence="2" id="KW-0813">Transport</keyword>
<feature type="transmembrane region" description="Helical" evidence="7">
    <location>
        <begin position="20"/>
        <end position="42"/>
    </location>
</feature>
<accession>A0A6J6CP05</accession>
<dbReference type="Gene3D" id="1.20.1250.20">
    <property type="entry name" value="MFS general substrate transporter like domains"/>
    <property type="match status" value="1"/>
</dbReference>
<feature type="domain" description="Major facilitator superfamily (MFS) profile" evidence="8">
    <location>
        <begin position="19"/>
        <end position="502"/>
    </location>
</feature>
<evidence type="ECO:0000256" key="3">
    <source>
        <dbReference type="ARBA" id="ARBA00022475"/>
    </source>
</evidence>
<name>A0A6J6CP05_9ZZZZ</name>
<feature type="transmembrane region" description="Helical" evidence="7">
    <location>
        <begin position="234"/>
        <end position="252"/>
    </location>
</feature>
<dbReference type="GO" id="GO:0005886">
    <property type="term" value="C:plasma membrane"/>
    <property type="evidence" value="ECO:0007669"/>
    <property type="project" value="UniProtKB-SubCell"/>
</dbReference>
<dbReference type="Pfam" id="PF07690">
    <property type="entry name" value="MFS_1"/>
    <property type="match status" value="1"/>
</dbReference>
<feature type="transmembrane region" description="Helical" evidence="7">
    <location>
        <begin position="304"/>
        <end position="329"/>
    </location>
</feature>
<feature type="transmembrane region" description="Helical" evidence="7">
    <location>
        <begin position="114"/>
        <end position="131"/>
    </location>
</feature>
<keyword evidence="4 7" id="KW-0812">Transmembrane</keyword>
<feature type="transmembrane region" description="Helical" evidence="7">
    <location>
        <begin position="84"/>
        <end position="102"/>
    </location>
</feature>
<evidence type="ECO:0000256" key="7">
    <source>
        <dbReference type="SAM" id="Phobius"/>
    </source>
</evidence>
<keyword evidence="3" id="KW-1003">Cell membrane</keyword>
<dbReference type="PROSITE" id="PS50850">
    <property type="entry name" value="MFS"/>
    <property type="match status" value="1"/>
</dbReference>
<evidence type="ECO:0000256" key="5">
    <source>
        <dbReference type="ARBA" id="ARBA00022989"/>
    </source>
</evidence>
<dbReference type="InterPro" id="IPR011701">
    <property type="entry name" value="MFS"/>
</dbReference>
<proteinExistence type="predicted"/>
<organism evidence="9">
    <name type="scientific">freshwater metagenome</name>
    <dbReference type="NCBI Taxonomy" id="449393"/>
    <lineage>
        <taxon>unclassified sequences</taxon>
        <taxon>metagenomes</taxon>
        <taxon>ecological metagenomes</taxon>
    </lineage>
</organism>
<sequence length="513" mass="53223">MARPSSTVTVPEKGFRRGAVIVLGMLGAIQVADPLVSSLSLVKASDELNFTASMQSLAAGISTLALAAFAITGGMLADRLGRRGILFASLLVSSAGQVLTAVSQDPAMYLSGRIITGMALGITFGSAYAMLRAVSSEKSLGGAMAMFNILNGVVPVVVMVVTGVLLGVSWRLTYLLLPAVALIMIWFIPAILPKMPRVGSGRVDVVGLIFVGVGLATLLAGISNASKGFVSVDFLAPMAIGVLSLAIFAWNESRVKNPAFPIKLLTHPAFIGAVIMGIFWNFAAGGLSQMLPNMWQYVTHITPSLIGIAQLPMSAAGIVGSLVAGALLSRGVASRFISVTGYGFLVLAFIELAIVGPTSSYIVFVFGMVLAGLGYMMNATTQGNLFLKLAPAKFYGAVTSSKMAVGQFGYALGLTGTSTAISILTLNRVNEISQGTVTGEENWDAITSYMATGTTSNSALSAIPVAQIEGAYAYAFNMTSAGAAVLILIAGILMFVALSRKNASVPVDTFIER</sequence>
<dbReference type="InterPro" id="IPR036259">
    <property type="entry name" value="MFS_trans_sf"/>
</dbReference>
<dbReference type="InterPro" id="IPR020846">
    <property type="entry name" value="MFS_dom"/>
</dbReference>
<evidence type="ECO:0000256" key="6">
    <source>
        <dbReference type="ARBA" id="ARBA00023136"/>
    </source>
</evidence>
<feature type="transmembrane region" description="Helical" evidence="7">
    <location>
        <begin position="474"/>
        <end position="498"/>
    </location>
</feature>
<reference evidence="9" key="1">
    <citation type="submission" date="2020-05" db="EMBL/GenBank/DDBJ databases">
        <authorList>
            <person name="Chiriac C."/>
            <person name="Salcher M."/>
            <person name="Ghai R."/>
            <person name="Kavagutti S V."/>
        </authorList>
    </citation>
    <scope>NUCLEOTIDE SEQUENCE</scope>
</reference>
<feature type="transmembrane region" description="Helical" evidence="7">
    <location>
        <begin position="204"/>
        <end position="222"/>
    </location>
</feature>
<comment type="subcellular location">
    <subcellularLocation>
        <location evidence="1">Cell membrane</location>
        <topology evidence="1">Multi-pass membrane protein</topology>
    </subcellularLocation>
</comment>
<evidence type="ECO:0000259" key="8">
    <source>
        <dbReference type="PROSITE" id="PS50850"/>
    </source>
</evidence>
<evidence type="ECO:0000256" key="2">
    <source>
        <dbReference type="ARBA" id="ARBA00022448"/>
    </source>
</evidence>
<protein>
    <submittedName>
        <fullName evidence="9">Unannotated protein</fullName>
    </submittedName>
</protein>
<dbReference type="AlphaFoldDB" id="A0A6J6CP05"/>
<evidence type="ECO:0000313" key="9">
    <source>
        <dbReference type="EMBL" id="CAB4551853.1"/>
    </source>
</evidence>
<dbReference type="PROSITE" id="PS00216">
    <property type="entry name" value="SUGAR_TRANSPORT_1"/>
    <property type="match status" value="1"/>
</dbReference>
<feature type="transmembrane region" description="Helical" evidence="7">
    <location>
        <begin position="264"/>
        <end position="284"/>
    </location>
</feature>